<protein>
    <submittedName>
        <fullName evidence="1">Glycosyltransferase involved in cell wall bisynthesis</fullName>
    </submittedName>
</protein>
<reference evidence="2" key="1">
    <citation type="submission" date="2017-04" db="EMBL/GenBank/DDBJ databases">
        <authorList>
            <person name="Varghese N."/>
            <person name="Submissions S."/>
        </authorList>
    </citation>
    <scope>NUCLEOTIDE SEQUENCE [LARGE SCALE GENOMIC DNA]</scope>
    <source>
        <strain evidence="2">RKEM611</strain>
    </source>
</reference>
<sequence length="410" mass="46844">MNIMHKPTINFILPANIVDSLSRIALEWSNLMIEDHTIIISYPLVDHIDFIKFQSKEKFRGIKPHLARSTIQKLWACYKIATSKGKFATLKAFFELLIGTYKWQGLRIGNVHSSIRFNPFLCYPNNSNMPEADYIGFLAGNYLTPRLTKLDKSKGKVIASIHLNYDSVEKDPSPLMKEWFTQEFNILKTCNVPVFAESRRNMQVAERKGLKIVGLVPPGINFEEFKKRQTSSNAIINVMLFCTPKPQKGLRFGCEAIQSLRRKYSSRNTVKFISIGNVTEEFRGLFDENIGFCYGDDYSRALRRADIFVWPEIYSGFATPPLQAMASGSALCTTAIDGTEEYCIHMQNSMTCEPYDVDTMVNNISTLIDNRQLRSFVASGGLEVARRYTWPESVRRLKEIMRRESLVDSA</sequence>
<dbReference type="AlphaFoldDB" id="A0A1Y6CLV5"/>
<dbReference type="SUPFAM" id="SSF53756">
    <property type="entry name" value="UDP-Glycosyltransferase/glycogen phosphorylase"/>
    <property type="match status" value="1"/>
</dbReference>
<dbReference type="Proteomes" id="UP000192907">
    <property type="component" value="Unassembled WGS sequence"/>
</dbReference>
<keyword evidence="2" id="KW-1185">Reference proteome</keyword>
<dbReference type="GO" id="GO:0016757">
    <property type="term" value="F:glycosyltransferase activity"/>
    <property type="evidence" value="ECO:0007669"/>
    <property type="project" value="TreeGrafter"/>
</dbReference>
<keyword evidence="1" id="KW-0808">Transferase</keyword>
<dbReference type="CDD" id="cd03801">
    <property type="entry name" value="GT4_PimA-like"/>
    <property type="match status" value="1"/>
</dbReference>
<dbReference type="STRING" id="1513793.SAMN06296036_12938"/>
<name>A0A1Y6CLV5_9BACT</name>
<dbReference type="PANTHER" id="PTHR45947">
    <property type="entry name" value="SULFOQUINOVOSYL TRANSFERASE SQD2"/>
    <property type="match status" value="1"/>
</dbReference>
<dbReference type="EMBL" id="FWZT01000029">
    <property type="protein sequence ID" value="SMF75499.1"/>
    <property type="molecule type" value="Genomic_DNA"/>
</dbReference>
<accession>A0A1Y6CLV5</accession>
<organism evidence="1 2">
    <name type="scientific">Pseudobacteriovorax antillogorgiicola</name>
    <dbReference type="NCBI Taxonomy" id="1513793"/>
    <lineage>
        <taxon>Bacteria</taxon>
        <taxon>Pseudomonadati</taxon>
        <taxon>Bdellovibrionota</taxon>
        <taxon>Oligoflexia</taxon>
        <taxon>Oligoflexales</taxon>
        <taxon>Pseudobacteriovoracaceae</taxon>
        <taxon>Pseudobacteriovorax</taxon>
    </lineage>
</organism>
<dbReference type="OrthoDB" id="9783380at2"/>
<dbReference type="InterPro" id="IPR050194">
    <property type="entry name" value="Glycosyltransferase_grp1"/>
</dbReference>
<dbReference type="PANTHER" id="PTHR45947:SF3">
    <property type="entry name" value="SULFOQUINOVOSYL TRANSFERASE SQD2"/>
    <property type="match status" value="1"/>
</dbReference>
<dbReference type="Pfam" id="PF13692">
    <property type="entry name" value="Glyco_trans_1_4"/>
    <property type="match status" value="1"/>
</dbReference>
<dbReference type="Gene3D" id="3.40.50.2000">
    <property type="entry name" value="Glycogen Phosphorylase B"/>
    <property type="match status" value="2"/>
</dbReference>
<gene>
    <name evidence="1" type="ORF">SAMN06296036_12938</name>
</gene>
<evidence type="ECO:0000313" key="1">
    <source>
        <dbReference type="EMBL" id="SMF75499.1"/>
    </source>
</evidence>
<evidence type="ECO:0000313" key="2">
    <source>
        <dbReference type="Proteomes" id="UP000192907"/>
    </source>
</evidence>
<proteinExistence type="predicted"/>